<keyword evidence="3" id="KW-0418">Kinase</keyword>
<dbReference type="EMBL" id="JACHLL010000001">
    <property type="protein sequence ID" value="MBB6340772.1"/>
    <property type="molecule type" value="Genomic_DNA"/>
</dbReference>
<evidence type="ECO:0000256" key="2">
    <source>
        <dbReference type="SAM" id="SignalP"/>
    </source>
</evidence>
<evidence type="ECO:0000313" key="4">
    <source>
        <dbReference type="Proteomes" id="UP000557193"/>
    </source>
</evidence>
<dbReference type="GO" id="GO:0016301">
    <property type="term" value="F:kinase activity"/>
    <property type="evidence" value="ECO:0007669"/>
    <property type="project" value="UniProtKB-KW"/>
</dbReference>
<feature type="coiled-coil region" evidence="1">
    <location>
        <begin position="125"/>
        <end position="152"/>
    </location>
</feature>
<feature type="signal peptide" evidence="2">
    <location>
        <begin position="1"/>
        <end position="24"/>
    </location>
</feature>
<dbReference type="AlphaFoldDB" id="A0A7X0EQY6"/>
<evidence type="ECO:0000256" key="1">
    <source>
        <dbReference type="SAM" id="Coils"/>
    </source>
</evidence>
<comment type="caution">
    <text evidence="3">The sequence shown here is derived from an EMBL/GenBank/DDBJ whole genome shotgun (WGS) entry which is preliminary data.</text>
</comment>
<sequence length="270" mass="29128">MLSPRLRLLALALASLLGPVNGLADDYPEANLPVDPDVQALKQLEQSLTQGQMSQAESQLNALKQRLAGDTRLEQAQRQLSDGYLKQGEQAARQGDLAAAQQAAQQAQRLLPNNPKTAALQQSIEQAKAKQAAQLAAERQAAEQKAIAARAEQARQQQLAAQRQAAAKAAAKPQAQLIDPKASQTQIALPMLDTQDRDALRALMDKAAADVVTFRCAVQVQVRQAKDYPFVAALLSARVKKLDPAFKLQISQQLAAEQEPSLQLSPQPKS</sequence>
<protein>
    <submittedName>
        <fullName evidence="3">Chemotaxis protein histidine kinase CheA</fullName>
    </submittedName>
</protein>
<keyword evidence="3" id="KW-0808">Transferase</keyword>
<feature type="chain" id="PRO_5031335094" evidence="2">
    <location>
        <begin position="25"/>
        <end position="270"/>
    </location>
</feature>
<dbReference type="Proteomes" id="UP000557193">
    <property type="component" value="Unassembled WGS sequence"/>
</dbReference>
<evidence type="ECO:0000313" key="3">
    <source>
        <dbReference type="EMBL" id="MBB6340772.1"/>
    </source>
</evidence>
<keyword evidence="2" id="KW-0732">Signal</keyword>
<proteinExistence type="predicted"/>
<reference evidence="3 4" key="1">
    <citation type="submission" date="2020-08" db="EMBL/GenBank/DDBJ databases">
        <title>Functional genomics of gut bacteria from endangered species of beetles.</title>
        <authorList>
            <person name="Carlos-Shanley C."/>
        </authorList>
    </citation>
    <scope>NUCLEOTIDE SEQUENCE [LARGE SCALE GENOMIC DNA]</scope>
    <source>
        <strain evidence="3 4">S00202</strain>
    </source>
</reference>
<keyword evidence="4" id="KW-1185">Reference proteome</keyword>
<gene>
    <name evidence="3" type="ORF">HNP49_000922</name>
</gene>
<name>A0A7X0EQY6_9PSED</name>
<accession>A0A7X0EQY6</accession>
<keyword evidence="1" id="KW-0175">Coiled coil</keyword>
<dbReference type="RefSeq" id="WP_184681000.1">
    <property type="nucleotide sequence ID" value="NZ_JACHLL010000001.1"/>
</dbReference>
<organism evidence="3 4">
    <name type="scientific">Pseudomonas fluvialis</name>
    <dbReference type="NCBI Taxonomy" id="1793966"/>
    <lineage>
        <taxon>Bacteria</taxon>
        <taxon>Pseudomonadati</taxon>
        <taxon>Pseudomonadota</taxon>
        <taxon>Gammaproteobacteria</taxon>
        <taxon>Pseudomonadales</taxon>
        <taxon>Pseudomonadaceae</taxon>
        <taxon>Pseudomonas</taxon>
    </lineage>
</organism>